<evidence type="ECO:0000313" key="4">
    <source>
        <dbReference type="Proteomes" id="UP001620626"/>
    </source>
</evidence>
<keyword evidence="4" id="KW-1185">Reference proteome</keyword>
<dbReference type="InterPro" id="IPR014721">
    <property type="entry name" value="Ribsml_uS5_D2-typ_fold_subgr"/>
</dbReference>
<dbReference type="InterPro" id="IPR008269">
    <property type="entry name" value="Lon_proteolytic"/>
</dbReference>
<reference evidence="3 4" key="1">
    <citation type="submission" date="2024-10" db="EMBL/GenBank/DDBJ databases">
        <authorList>
            <person name="Kim D."/>
        </authorList>
    </citation>
    <scope>NUCLEOTIDE SEQUENCE [LARGE SCALE GENOMIC DNA]</scope>
    <source>
        <strain evidence="3">BH-2024</strain>
    </source>
</reference>
<dbReference type="SUPFAM" id="SSF54211">
    <property type="entry name" value="Ribosomal protein S5 domain 2-like"/>
    <property type="match status" value="1"/>
</dbReference>
<dbReference type="AlphaFoldDB" id="A0ABD2LD25"/>
<sequence>MNRRWVCTDIWMDMFPFFDRLQLGLNLALLSPRFDILVEKHFDGTSELPILKDIVLRKNKVTAVPELCVFMDNANYVPFSLPDYSLPKKIRFKHLQIYYIDHSVIAFIRANQQMFDKGTNLEFFSVSWNETFFAQPIWNALIHHVLPIFAPKIHQLKFPSADQLYWLLRFTSPKVLSDLNIHSIDAGRLFPNAIDSGAELLDEICGDSDQPLAYSAGQILSEWLHIPAKDGQPKKLRCHAFTSEIVDLVNNFKKKFRRATTSSASYQIQFTVHMPTEIAPFQLMNERTNEILTLEKEENNDENMDDEDDDNEWDKRWIMKRCQIGETTAVLNENSGNLNMNNISFSFYGNCIGRLSPPSEEEEAGQSAGKESTERKLDISIPPLNEFKGAPSYSAAAFVAMMSISTGRTIKTNWTVTGEVTINGHVEAIGGVRAKTLAAIRVGMTTIVLPRGNLGDFRRIEKKHRRITAIFVDHTFDLLQMLN</sequence>
<dbReference type="Gene3D" id="3.30.230.10">
    <property type="match status" value="1"/>
</dbReference>
<name>A0ABD2LD25_9BILA</name>
<dbReference type="EMBL" id="JBICBT010000455">
    <property type="protein sequence ID" value="KAL3113132.1"/>
    <property type="molecule type" value="Genomic_DNA"/>
</dbReference>
<dbReference type="Proteomes" id="UP001620626">
    <property type="component" value="Unassembled WGS sequence"/>
</dbReference>
<evidence type="ECO:0000313" key="3">
    <source>
        <dbReference type="EMBL" id="KAL3113132.1"/>
    </source>
</evidence>
<feature type="region of interest" description="Disordered" evidence="1">
    <location>
        <begin position="356"/>
        <end position="376"/>
    </location>
</feature>
<comment type="caution">
    <text evidence="3">The sequence shown here is derived from an EMBL/GenBank/DDBJ whole genome shotgun (WGS) entry which is preliminary data.</text>
</comment>
<evidence type="ECO:0000259" key="2">
    <source>
        <dbReference type="Pfam" id="PF05362"/>
    </source>
</evidence>
<feature type="domain" description="Lon proteolytic" evidence="2">
    <location>
        <begin position="374"/>
        <end position="480"/>
    </location>
</feature>
<dbReference type="Pfam" id="PF05362">
    <property type="entry name" value="Lon_C"/>
    <property type="match status" value="1"/>
</dbReference>
<dbReference type="InterPro" id="IPR027065">
    <property type="entry name" value="Lon_Prtase"/>
</dbReference>
<evidence type="ECO:0000256" key="1">
    <source>
        <dbReference type="SAM" id="MobiDB-lite"/>
    </source>
</evidence>
<organism evidence="3 4">
    <name type="scientific">Heterodera trifolii</name>
    <dbReference type="NCBI Taxonomy" id="157864"/>
    <lineage>
        <taxon>Eukaryota</taxon>
        <taxon>Metazoa</taxon>
        <taxon>Ecdysozoa</taxon>
        <taxon>Nematoda</taxon>
        <taxon>Chromadorea</taxon>
        <taxon>Rhabditida</taxon>
        <taxon>Tylenchina</taxon>
        <taxon>Tylenchomorpha</taxon>
        <taxon>Tylenchoidea</taxon>
        <taxon>Heteroderidae</taxon>
        <taxon>Heteroderinae</taxon>
        <taxon>Heterodera</taxon>
    </lineage>
</organism>
<dbReference type="PANTHER" id="PTHR10046">
    <property type="entry name" value="ATP DEPENDENT LON PROTEASE FAMILY MEMBER"/>
    <property type="match status" value="1"/>
</dbReference>
<gene>
    <name evidence="3" type="ORF">niasHT_011195</name>
</gene>
<protein>
    <recommendedName>
        <fullName evidence="2">Lon proteolytic domain-containing protein</fullName>
    </recommendedName>
</protein>
<dbReference type="PRINTS" id="PR00830">
    <property type="entry name" value="ENDOLAPTASE"/>
</dbReference>
<accession>A0ABD2LD25</accession>
<dbReference type="InterPro" id="IPR020568">
    <property type="entry name" value="Ribosomal_Su5_D2-typ_SF"/>
</dbReference>
<proteinExistence type="predicted"/>